<organism evidence="1 2">
    <name type="scientific">Vandammella animalimorsus</name>
    <dbReference type="NCBI Taxonomy" id="2029117"/>
    <lineage>
        <taxon>Bacteria</taxon>
        <taxon>Pseudomonadati</taxon>
        <taxon>Pseudomonadota</taxon>
        <taxon>Betaproteobacteria</taxon>
        <taxon>Burkholderiales</taxon>
        <taxon>Comamonadaceae</taxon>
        <taxon>Vandammella</taxon>
    </lineage>
</organism>
<dbReference type="AlphaFoldDB" id="A0A2A2AJG4"/>
<dbReference type="InterPro" id="IPR052194">
    <property type="entry name" value="MESH1"/>
</dbReference>
<dbReference type="SUPFAM" id="SSF109604">
    <property type="entry name" value="HD-domain/PDEase-like"/>
    <property type="match status" value="1"/>
</dbReference>
<protein>
    <submittedName>
        <fullName evidence="1">Guanosine-3',5'-bis(Diphosphate) 3'-pyrophosphohydrolase</fullName>
    </submittedName>
</protein>
<proteinExistence type="predicted"/>
<gene>
    <name evidence="1" type="ORF">CK625_05280</name>
</gene>
<keyword evidence="2" id="KW-1185">Reference proteome</keyword>
<sequence length="147" mass="16109">MGPLEQAIVLAVQAHAGQCDSDGSPYVLHPLRVMARLGAGASAEQRMAAVLHDVLEQTSLTEQDLLQRGFAPQVVQAVRVLTRPEWESRLAATQRAAADPIACAVKRADILDNMDWARIPDPQPADHARMAEYRQALAWLDAHERDA</sequence>
<dbReference type="PANTHER" id="PTHR46246:SF1">
    <property type="entry name" value="GUANOSINE-3',5'-BIS(DIPHOSPHATE) 3'-PYROPHOSPHOHYDROLASE MESH1"/>
    <property type="match status" value="1"/>
</dbReference>
<comment type="caution">
    <text evidence="1">The sequence shown here is derived from an EMBL/GenBank/DDBJ whole genome shotgun (WGS) entry which is preliminary data.</text>
</comment>
<accession>A0A2A2AJG4</accession>
<keyword evidence="1" id="KW-0378">Hydrolase</keyword>
<dbReference type="Proteomes" id="UP000218054">
    <property type="component" value="Unassembled WGS sequence"/>
</dbReference>
<dbReference type="EMBL" id="NSJB01000002">
    <property type="protein sequence ID" value="PAT37852.1"/>
    <property type="molecule type" value="Genomic_DNA"/>
</dbReference>
<evidence type="ECO:0000313" key="1">
    <source>
        <dbReference type="EMBL" id="PAT37852.1"/>
    </source>
</evidence>
<reference evidence="1 2" key="1">
    <citation type="submission" date="2017-08" db="EMBL/GenBank/DDBJ databases">
        <title>WGS of Clinical strains of the CDC Group NO-1 linked to zoonotic infections in humans.</title>
        <authorList>
            <person name="Bernier A.-M."/>
            <person name="Bernard K."/>
        </authorList>
    </citation>
    <scope>NUCLEOTIDE SEQUENCE [LARGE SCALE GENOMIC DNA]</scope>
    <source>
        <strain evidence="1 2">NML00-0135</strain>
    </source>
</reference>
<dbReference type="GO" id="GO:0008893">
    <property type="term" value="F:guanosine-3',5'-bis(diphosphate) 3'-diphosphatase activity"/>
    <property type="evidence" value="ECO:0007669"/>
    <property type="project" value="TreeGrafter"/>
</dbReference>
<evidence type="ECO:0000313" key="2">
    <source>
        <dbReference type="Proteomes" id="UP000218054"/>
    </source>
</evidence>
<dbReference type="Gene3D" id="1.10.3210.10">
    <property type="entry name" value="Hypothetical protein af1432"/>
    <property type="match status" value="1"/>
</dbReference>
<dbReference type="PANTHER" id="PTHR46246">
    <property type="entry name" value="GUANOSINE-3',5'-BIS(DIPHOSPHATE) 3'-PYROPHOSPHOHYDROLASE MESH1"/>
    <property type="match status" value="1"/>
</dbReference>
<name>A0A2A2AJG4_9BURK</name>
<dbReference type="Pfam" id="PF13328">
    <property type="entry name" value="HD_4"/>
    <property type="match status" value="1"/>
</dbReference>